<keyword evidence="1" id="KW-0597">Phosphoprotein</keyword>
<dbReference type="PANTHER" id="PTHR44520">
    <property type="entry name" value="RESPONSE REGULATOR RCP1-RELATED"/>
    <property type="match status" value="1"/>
</dbReference>
<dbReference type="PANTHER" id="PTHR44520:SF2">
    <property type="entry name" value="RESPONSE REGULATOR RCP1"/>
    <property type="match status" value="1"/>
</dbReference>
<organism evidence="3 4">
    <name type="scientific">Sphingobacterium bovistauri</name>
    <dbReference type="NCBI Taxonomy" id="2781959"/>
    <lineage>
        <taxon>Bacteria</taxon>
        <taxon>Pseudomonadati</taxon>
        <taxon>Bacteroidota</taxon>
        <taxon>Sphingobacteriia</taxon>
        <taxon>Sphingobacteriales</taxon>
        <taxon>Sphingobacteriaceae</taxon>
        <taxon>Sphingobacterium</taxon>
    </lineage>
</organism>
<proteinExistence type="predicted"/>
<reference evidence="3" key="1">
    <citation type="submission" date="2020-10" db="EMBL/GenBank/DDBJ databases">
        <authorList>
            <person name="Lu T."/>
            <person name="Wang Q."/>
            <person name="Han X."/>
        </authorList>
    </citation>
    <scope>NUCLEOTIDE SEQUENCE</scope>
    <source>
        <strain evidence="3">WQ 366</strain>
    </source>
</reference>
<accession>A0ABS7Z537</accession>
<name>A0ABS7Z537_9SPHI</name>
<comment type="caution">
    <text evidence="3">The sequence shown here is derived from an EMBL/GenBank/DDBJ whole genome shotgun (WGS) entry which is preliminary data.</text>
</comment>
<dbReference type="InterPro" id="IPR001789">
    <property type="entry name" value="Sig_transdc_resp-reg_receiver"/>
</dbReference>
<dbReference type="RefSeq" id="WP_225552921.1">
    <property type="nucleotide sequence ID" value="NZ_JADEYP010000014.1"/>
</dbReference>
<dbReference type="Pfam" id="PF00072">
    <property type="entry name" value="Response_reg"/>
    <property type="match status" value="1"/>
</dbReference>
<evidence type="ECO:0000313" key="3">
    <source>
        <dbReference type="EMBL" id="MCA5005310.1"/>
    </source>
</evidence>
<dbReference type="Proteomes" id="UP001165302">
    <property type="component" value="Unassembled WGS sequence"/>
</dbReference>
<protein>
    <submittedName>
        <fullName evidence="3">Response regulator</fullName>
    </submittedName>
</protein>
<sequence>MRVTLVEDNAIFCFLFEKFLEDYPSKKIEIQLFSDGKKAWDHFVSIKNEPNLFPDILFLDINMPIMNGWELLENLLVNDFDFIRENPIYIVSSSKSSLDTSKCEEYSFITDYITKPIQREGIYKILDEYLNQKLNP</sequence>
<dbReference type="EMBL" id="JADEYP010000014">
    <property type="protein sequence ID" value="MCA5005310.1"/>
    <property type="molecule type" value="Genomic_DNA"/>
</dbReference>
<feature type="modified residue" description="4-aspartylphosphate" evidence="1">
    <location>
        <position position="60"/>
    </location>
</feature>
<dbReference type="SMART" id="SM00448">
    <property type="entry name" value="REC"/>
    <property type="match status" value="1"/>
</dbReference>
<dbReference type="Gene3D" id="3.40.50.2300">
    <property type="match status" value="1"/>
</dbReference>
<evidence type="ECO:0000256" key="1">
    <source>
        <dbReference type="PROSITE-ProRule" id="PRU00169"/>
    </source>
</evidence>
<dbReference type="SUPFAM" id="SSF52172">
    <property type="entry name" value="CheY-like"/>
    <property type="match status" value="1"/>
</dbReference>
<keyword evidence="4" id="KW-1185">Reference proteome</keyword>
<evidence type="ECO:0000259" key="2">
    <source>
        <dbReference type="PROSITE" id="PS50110"/>
    </source>
</evidence>
<feature type="domain" description="Response regulatory" evidence="2">
    <location>
        <begin position="2"/>
        <end position="130"/>
    </location>
</feature>
<dbReference type="InterPro" id="IPR052893">
    <property type="entry name" value="TCS_response_regulator"/>
</dbReference>
<dbReference type="InterPro" id="IPR011006">
    <property type="entry name" value="CheY-like_superfamily"/>
</dbReference>
<gene>
    <name evidence="3" type="ORF">IPZ78_09110</name>
</gene>
<evidence type="ECO:0000313" key="4">
    <source>
        <dbReference type="Proteomes" id="UP001165302"/>
    </source>
</evidence>
<dbReference type="PROSITE" id="PS50110">
    <property type="entry name" value="RESPONSE_REGULATORY"/>
    <property type="match status" value="1"/>
</dbReference>